<sequence>MRYLVDEDELRETIGYYQTSYYDYMLEDIQYPPNIGRAEKVVDRMPFDMKIVGEDFNWTSSPQFIITDAIHFELSTLNVAKIKADIAEGREPSREGVEAARYKNRTYAKIPFGDYTIFLVTPKMSVVVQRTYIVEAIIAITLLILLICYALV</sequence>
<evidence type="ECO:0000313" key="2">
    <source>
        <dbReference type="EMBL" id="SVB68856.1"/>
    </source>
</evidence>
<name>A0A382G0J2_9ZZZZ</name>
<feature type="transmembrane region" description="Helical" evidence="1">
    <location>
        <begin position="132"/>
        <end position="151"/>
    </location>
</feature>
<gene>
    <name evidence="2" type="ORF">METZ01_LOCUS221710</name>
</gene>
<keyword evidence="1" id="KW-1133">Transmembrane helix</keyword>
<dbReference type="AlphaFoldDB" id="A0A382G0J2"/>
<accession>A0A382G0J2</accession>
<evidence type="ECO:0000256" key="1">
    <source>
        <dbReference type="SAM" id="Phobius"/>
    </source>
</evidence>
<dbReference type="EMBL" id="UINC01052938">
    <property type="protein sequence ID" value="SVB68856.1"/>
    <property type="molecule type" value="Genomic_DNA"/>
</dbReference>
<reference evidence="2" key="1">
    <citation type="submission" date="2018-05" db="EMBL/GenBank/DDBJ databases">
        <authorList>
            <person name="Lanie J.A."/>
            <person name="Ng W.-L."/>
            <person name="Kazmierczak K.M."/>
            <person name="Andrzejewski T.M."/>
            <person name="Davidsen T.M."/>
            <person name="Wayne K.J."/>
            <person name="Tettelin H."/>
            <person name="Glass J.I."/>
            <person name="Rusch D."/>
            <person name="Podicherti R."/>
            <person name="Tsui H.-C.T."/>
            <person name="Winkler M.E."/>
        </authorList>
    </citation>
    <scope>NUCLEOTIDE SEQUENCE</scope>
</reference>
<feature type="non-terminal residue" evidence="2">
    <location>
        <position position="152"/>
    </location>
</feature>
<keyword evidence="1" id="KW-0812">Transmembrane</keyword>
<proteinExistence type="predicted"/>
<keyword evidence="1" id="KW-0472">Membrane</keyword>
<protein>
    <submittedName>
        <fullName evidence="2">Uncharacterized protein</fullName>
    </submittedName>
</protein>
<organism evidence="2">
    <name type="scientific">marine metagenome</name>
    <dbReference type="NCBI Taxonomy" id="408172"/>
    <lineage>
        <taxon>unclassified sequences</taxon>
        <taxon>metagenomes</taxon>
        <taxon>ecological metagenomes</taxon>
    </lineage>
</organism>